<dbReference type="InterPro" id="IPR036397">
    <property type="entry name" value="RNaseH_sf"/>
</dbReference>
<dbReference type="EMBL" id="LR589068">
    <property type="protein sequence ID" value="VTO95526.1"/>
    <property type="molecule type" value="Genomic_DNA"/>
</dbReference>
<dbReference type="PANTHER" id="PTHR35004">
    <property type="entry name" value="TRANSPOSASE RV3428C-RELATED"/>
    <property type="match status" value="1"/>
</dbReference>
<dbReference type="InterPro" id="IPR054353">
    <property type="entry name" value="IstA-like_C"/>
</dbReference>
<gene>
    <name evidence="3" type="ORF">BIN_B_01006</name>
</gene>
<dbReference type="NCBIfam" id="NF033546">
    <property type="entry name" value="transpos_IS21"/>
    <property type="match status" value="1"/>
</dbReference>
<evidence type="ECO:0000256" key="1">
    <source>
        <dbReference type="ARBA" id="ARBA00009277"/>
    </source>
</evidence>
<name>A0A653EDC1_9MYCO</name>
<comment type="similarity">
    <text evidence="1">Belongs to the transposase IS21/IS408/IS1162 family.</text>
</comment>
<evidence type="ECO:0000313" key="3">
    <source>
        <dbReference type="EMBL" id="VTO95526.1"/>
    </source>
</evidence>
<dbReference type="GO" id="GO:0015074">
    <property type="term" value="P:DNA integration"/>
    <property type="evidence" value="ECO:0007669"/>
    <property type="project" value="InterPro"/>
</dbReference>
<dbReference type="PROSITE" id="PS50994">
    <property type="entry name" value="INTEGRASE"/>
    <property type="match status" value="1"/>
</dbReference>
<proteinExistence type="inferred from homology"/>
<dbReference type="RefSeq" id="WP_204802618.1">
    <property type="nucleotide sequence ID" value="NZ_CAJMWM010000001.1"/>
</dbReference>
<dbReference type="InterPro" id="IPR012337">
    <property type="entry name" value="RNaseH-like_sf"/>
</dbReference>
<dbReference type="PANTHER" id="PTHR35004:SF8">
    <property type="entry name" value="TRANSPOSASE RV3428C-RELATED"/>
    <property type="match status" value="1"/>
</dbReference>
<dbReference type="Gene3D" id="3.30.420.10">
    <property type="entry name" value="Ribonuclease H-like superfamily/Ribonuclease H"/>
    <property type="match status" value="1"/>
</dbReference>
<dbReference type="Pfam" id="PF22483">
    <property type="entry name" value="Mu-transpos_C_2"/>
    <property type="match status" value="1"/>
</dbReference>
<dbReference type="GO" id="GO:0003676">
    <property type="term" value="F:nucleic acid binding"/>
    <property type="evidence" value="ECO:0007669"/>
    <property type="project" value="InterPro"/>
</dbReference>
<dbReference type="AlphaFoldDB" id="A0A653EDC1"/>
<protein>
    <submittedName>
        <fullName evidence="3">Integrase core domain protein</fullName>
    </submittedName>
</protein>
<dbReference type="SUPFAM" id="SSF53098">
    <property type="entry name" value="Ribonuclease H-like"/>
    <property type="match status" value="1"/>
</dbReference>
<feature type="domain" description="Integrase catalytic" evidence="2">
    <location>
        <begin position="138"/>
        <end position="315"/>
    </location>
</feature>
<organism evidence="3">
    <name type="scientific">Mycobacterium riyadhense</name>
    <dbReference type="NCBI Taxonomy" id="486698"/>
    <lineage>
        <taxon>Bacteria</taxon>
        <taxon>Bacillati</taxon>
        <taxon>Actinomycetota</taxon>
        <taxon>Actinomycetes</taxon>
        <taxon>Mycobacteriales</taxon>
        <taxon>Mycobacteriaceae</taxon>
        <taxon>Mycobacterium</taxon>
    </lineage>
</organism>
<evidence type="ECO:0000259" key="2">
    <source>
        <dbReference type="PROSITE" id="PS50994"/>
    </source>
</evidence>
<sequence length="516" mass="56993">MFDLVELFTHWQAGRSQVQLSESLGIDRKTIRKYLAPVIAAGIEPGGEPLGAEAWAELIVGWFPELEDPGVRASTWPLIAPHRDRIKGWLDAEVTVATIAQRLRDDHQVAASQSSVRRWIATHFAEEVARQRVSVPRGPVEPGSEAQIDYGRLGMWLDPATAKRVAVWAFVMVLACSRHLFVRPVIRMDQTTWCTCHVEAFEYFGGVPARLVCDNLKTGVDRPDLYDPKINRTYAELAAHYRCLVDPARAFKPKDKPRVERPITYVRDSFWRGRQFGSLTEMQQAAITWSTEVAGLRHSRALEGARPLRVFEAVEAPALITLAPRPFELSIWSIGTVGVDTHLKVGKALYSVPWRLIGQRLHARTAGDVVQIFAGADVVATHVRRFSGRSTDYSHYPPEKIAFAMRTPSWCRQTAQLVGPACQEVIAGFMADNAIHHLRAAQGVLGLRDKHGCERLEAACARALVVGDPSYRTIKGILVAGTEHGDEQPTGGRGAAATAGACLRGPDQFDTNLPVA</sequence>
<dbReference type="InterPro" id="IPR001584">
    <property type="entry name" value="Integrase_cat-core"/>
</dbReference>
<dbReference type="Pfam" id="PF00665">
    <property type="entry name" value="rve"/>
    <property type="match status" value="1"/>
</dbReference>
<reference evidence="3" key="1">
    <citation type="submission" date="2019-05" db="EMBL/GenBank/DDBJ databases">
        <authorList>
            <person name="Naeem R."/>
            <person name="Antony C."/>
            <person name="Guan Q."/>
        </authorList>
    </citation>
    <scope>NUCLEOTIDE SEQUENCE</scope>
    <source>
        <strain evidence="3">2</strain>
    </source>
</reference>
<accession>A0A653EDC1</accession>